<gene>
    <name evidence="2" type="ORF">HannXRQ_Chr13g0401271</name>
    <name evidence="1" type="ORF">HanXRQr2_Chr13g0586471</name>
</gene>
<organism evidence="2 3">
    <name type="scientific">Helianthus annuus</name>
    <name type="common">Common sunflower</name>
    <dbReference type="NCBI Taxonomy" id="4232"/>
    <lineage>
        <taxon>Eukaryota</taxon>
        <taxon>Viridiplantae</taxon>
        <taxon>Streptophyta</taxon>
        <taxon>Embryophyta</taxon>
        <taxon>Tracheophyta</taxon>
        <taxon>Spermatophyta</taxon>
        <taxon>Magnoliopsida</taxon>
        <taxon>eudicotyledons</taxon>
        <taxon>Gunneridae</taxon>
        <taxon>Pentapetalae</taxon>
        <taxon>asterids</taxon>
        <taxon>campanulids</taxon>
        <taxon>Asterales</taxon>
        <taxon>Asteraceae</taxon>
        <taxon>Asteroideae</taxon>
        <taxon>Heliantheae alliance</taxon>
        <taxon>Heliantheae</taxon>
        <taxon>Helianthus</taxon>
    </lineage>
</organism>
<dbReference type="Gramene" id="mRNA:HanXRQr2_Chr13g0586471">
    <property type="protein sequence ID" value="mRNA:HanXRQr2_Chr13g0586471"/>
    <property type="gene ID" value="HanXRQr2_Chr13g0586471"/>
</dbReference>
<evidence type="ECO:0000313" key="3">
    <source>
        <dbReference type="Proteomes" id="UP000215914"/>
    </source>
</evidence>
<proteinExistence type="predicted"/>
<dbReference type="AlphaFoldDB" id="A0A251SS81"/>
<sequence length="83" mass="9425">MWLPEKVNGVIYCPQGHLEQVQPAGDWVGSSEFSVPPHVFCRVVDVKVHVEAWSDDVHAKVTLIPDLIMFTLLFIKHLNKSMN</sequence>
<dbReference type="GO" id="GO:0006355">
    <property type="term" value="P:regulation of DNA-templated transcription"/>
    <property type="evidence" value="ECO:0007669"/>
    <property type="project" value="InterPro"/>
</dbReference>
<dbReference type="PANTHER" id="PTHR31384">
    <property type="entry name" value="AUXIN RESPONSE FACTOR 4-RELATED"/>
    <property type="match status" value="1"/>
</dbReference>
<evidence type="ECO:0000313" key="1">
    <source>
        <dbReference type="EMBL" id="KAF5773239.1"/>
    </source>
</evidence>
<keyword evidence="3" id="KW-1185">Reference proteome</keyword>
<dbReference type="InterPro" id="IPR044835">
    <property type="entry name" value="ARF_plant"/>
</dbReference>
<dbReference type="GO" id="GO:0009725">
    <property type="term" value="P:response to hormone"/>
    <property type="evidence" value="ECO:0007669"/>
    <property type="project" value="InterPro"/>
</dbReference>
<dbReference type="GO" id="GO:0003677">
    <property type="term" value="F:DNA binding"/>
    <property type="evidence" value="ECO:0007669"/>
    <property type="project" value="InterPro"/>
</dbReference>
<reference evidence="2" key="2">
    <citation type="submission" date="2017-02" db="EMBL/GenBank/DDBJ databases">
        <title>Sunflower complete genome.</title>
        <authorList>
            <person name="Langlade N."/>
            <person name="Munos S."/>
        </authorList>
    </citation>
    <scope>NUCLEOTIDE SEQUENCE [LARGE SCALE GENOMIC DNA]</scope>
    <source>
        <tissue evidence="2">Leaves</tissue>
    </source>
</reference>
<protein>
    <submittedName>
        <fullName evidence="2">Uncharacterized protein</fullName>
    </submittedName>
</protein>
<evidence type="ECO:0000313" key="2">
    <source>
        <dbReference type="EMBL" id="OTG01362.1"/>
    </source>
</evidence>
<dbReference type="Proteomes" id="UP000215914">
    <property type="component" value="Chromosome 13"/>
</dbReference>
<dbReference type="OMA" id="MCAGPLI"/>
<reference evidence="1 3" key="1">
    <citation type="journal article" date="2017" name="Nature">
        <title>The sunflower genome provides insights into oil metabolism, flowering and Asterid evolution.</title>
        <authorList>
            <person name="Badouin H."/>
            <person name="Gouzy J."/>
            <person name="Grassa C.J."/>
            <person name="Murat F."/>
            <person name="Staton S.E."/>
            <person name="Cottret L."/>
            <person name="Lelandais-Briere C."/>
            <person name="Owens G.L."/>
            <person name="Carrere S."/>
            <person name="Mayjonade B."/>
            <person name="Legrand L."/>
            <person name="Gill N."/>
            <person name="Kane N.C."/>
            <person name="Bowers J.E."/>
            <person name="Hubner S."/>
            <person name="Bellec A."/>
            <person name="Berard A."/>
            <person name="Berges H."/>
            <person name="Blanchet N."/>
            <person name="Boniface M.C."/>
            <person name="Brunel D."/>
            <person name="Catrice O."/>
            <person name="Chaidir N."/>
            <person name="Claudel C."/>
            <person name="Donnadieu C."/>
            <person name="Faraut T."/>
            <person name="Fievet G."/>
            <person name="Helmstetter N."/>
            <person name="King M."/>
            <person name="Knapp S.J."/>
            <person name="Lai Z."/>
            <person name="Le Paslier M.C."/>
            <person name="Lippi Y."/>
            <person name="Lorenzon L."/>
            <person name="Mandel J.R."/>
            <person name="Marage G."/>
            <person name="Marchand G."/>
            <person name="Marquand E."/>
            <person name="Bret-Mestries E."/>
            <person name="Morien E."/>
            <person name="Nambeesan S."/>
            <person name="Nguyen T."/>
            <person name="Pegot-Espagnet P."/>
            <person name="Pouilly N."/>
            <person name="Raftis F."/>
            <person name="Sallet E."/>
            <person name="Schiex T."/>
            <person name="Thomas J."/>
            <person name="Vandecasteele C."/>
            <person name="Vares D."/>
            <person name="Vear F."/>
            <person name="Vautrin S."/>
            <person name="Crespi M."/>
            <person name="Mangin B."/>
            <person name="Burke J.M."/>
            <person name="Salse J."/>
            <person name="Munos S."/>
            <person name="Vincourt P."/>
            <person name="Rieseberg L.H."/>
            <person name="Langlade N.B."/>
        </authorList>
    </citation>
    <scope>NUCLEOTIDE SEQUENCE [LARGE SCALE GENOMIC DNA]</scope>
    <source>
        <strain evidence="3">cv. SF193</strain>
        <tissue evidence="1">Leaves</tissue>
    </source>
</reference>
<dbReference type="InParanoid" id="A0A251SS81"/>
<reference evidence="1" key="3">
    <citation type="submission" date="2020-06" db="EMBL/GenBank/DDBJ databases">
        <title>Helianthus annuus Genome sequencing and assembly Release 2.</title>
        <authorList>
            <person name="Gouzy J."/>
            <person name="Langlade N."/>
            <person name="Munos S."/>
        </authorList>
    </citation>
    <scope>NUCLEOTIDE SEQUENCE</scope>
    <source>
        <tissue evidence="1">Leaves</tissue>
    </source>
</reference>
<name>A0A251SS81_HELAN</name>
<dbReference type="PANTHER" id="PTHR31384:SF5">
    <property type="entry name" value="AUXIN RESPONSE FACTOR 3"/>
    <property type="match status" value="1"/>
</dbReference>
<accession>A0A251SS81</accession>
<dbReference type="EMBL" id="CM007902">
    <property type="protein sequence ID" value="OTG01362.1"/>
    <property type="molecule type" value="Genomic_DNA"/>
</dbReference>
<dbReference type="EMBL" id="MNCJ02000328">
    <property type="protein sequence ID" value="KAF5773239.1"/>
    <property type="molecule type" value="Genomic_DNA"/>
</dbReference>